<dbReference type="Pfam" id="PF25021">
    <property type="entry name" value="TEN_NHL"/>
    <property type="match status" value="1"/>
</dbReference>
<dbReference type="PANTHER" id="PTHR13833">
    <property type="match status" value="1"/>
</dbReference>
<evidence type="ECO:0000313" key="6">
    <source>
        <dbReference type="Proteomes" id="UP001165263"/>
    </source>
</evidence>
<name>A0ABT2BXC2_9BURK</name>
<dbReference type="InterPro" id="IPR056822">
    <property type="entry name" value="TEN_NHL"/>
</dbReference>
<dbReference type="Gene3D" id="2.120.10.30">
    <property type="entry name" value="TolB, C-terminal domain"/>
    <property type="match status" value="2"/>
</dbReference>
<feature type="domain" description="Teneurin NHL" evidence="4">
    <location>
        <begin position="55"/>
        <end position="118"/>
    </location>
</feature>
<feature type="compositionally biased region" description="Polar residues" evidence="3">
    <location>
        <begin position="67"/>
        <end position="78"/>
    </location>
</feature>
<evidence type="ECO:0000259" key="4">
    <source>
        <dbReference type="Pfam" id="PF25021"/>
    </source>
</evidence>
<feature type="region of interest" description="Disordered" evidence="3">
    <location>
        <begin position="34"/>
        <end position="82"/>
    </location>
</feature>
<proteinExistence type="predicted"/>
<dbReference type="Proteomes" id="UP001165263">
    <property type="component" value="Unassembled WGS sequence"/>
</dbReference>
<sequence length="367" mass="37219">MTIESAVRTHSSRLRVRLLCASVAALLCACGPGGPKRETDDGSGGSGGDSGPSTGISVLAGDPVTGGSANNKGTSARFNTPRGLAVDTNGNVYVADQGNLTIRKIAPDGTVTTFAGVANSSGTTDGKGNRARFTQPTAITIDGNGDLYVIDNLSIRKITMDGTVSTVTTLSFGNFGLDVQNYPAGIAADGDGNLFVTSGVDTRRIPISNPSNARTLETGAVFPVYGTGVLVPRGVVVDPDGTAYVADLTRTLSRATSGATALTSFVGSRNQAGNADGNASTARFQQLVALTIDKNGNLYGADAINNTIRKITTPDGTVTTPAGTSKSTTLRTGKLPGSFAQLRGIAIDGSGNLYATSGNAVVKIVLP</sequence>
<protein>
    <recommendedName>
        <fullName evidence="4">Teneurin NHL domain-containing protein</fullName>
    </recommendedName>
</protein>
<dbReference type="SUPFAM" id="SSF101898">
    <property type="entry name" value="NHL repeat"/>
    <property type="match status" value="1"/>
</dbReference>
<dbReference type="RefSeq" id="WP_259448900.1">
    <property type="nucleotide sequence ID" value="NZ_CP119520.1"/>
</dbReference>
<keyword evidence="6" id="KW-1185">Reference proteome</keyword>
<comment type="caution">
    <text evidence="5">The sequence shown here is derived from an EMBL/GenBank/DDBJ whole genome shotgun (WGS) entry which is preliminary data.</text>
</comment>
<evidence type="ECO:0000256" key="3">
    <source>
        <dbReference type="SAM" id="MobiDB-lite"/>
    </source>
</evidence>
<reference evidence="5" key="1">
    <citation type="submission" date="2022-08" db="EMBL/GenBank/DDBJ databases">
        <title>Reclassification of Massilia species as members of the genera Telluria, Duganella, Pseudoduganella, Mokoshia gen. nov. and Zemynaea gen. nov. using orthogonal and non-orthogonal genome-based approaches.</title>
        <authorList>
            <person name="Bowman J.P."/>
        </authorList>
    </citation>
    <scope>NUCLEOTIDE SEQUENCE</scope>
    <source>
        <strain evidence="5">LMG 11547</strain>
    </source>
</reference>
<evidence type="ECO:0000256" key="1">
    <source>
        <dbReference type="ARBA" id="ARBA00022737"/>
    </source>
</evidence>
<dbReference type="InterPro" id="IPR011042">
    <property type="entry name" value="6-blade_b-propeller_TolB-like"/>
</dbReference>
<accession>A0ABT2BXC2</accession>
<dbReference type="PANTHER" id="PTHR13833:SF71">
    <property type="entry name" value="NHL DOMAIN-CONTAINING PROTEIN"/>
    <property type="match status" value="1"/>
</dbReference>
<feature type="repeat" description="NHL" evidence="2">
    <location>
        <begin position="72"/>
        <end position="108"/>
    </location>
</feature>
<dbReference type="InterPro" id="IPR001258">
    <property type="entry name" value="NHL_repeat"/>
</dbReference>
<evidence type="ECO:0000256" key="2">
    <source>
        <dbReference type="PROSITE-ProRule" id="PRU00504"/>
    </source>
</evidence>
<dbReference type="PROSITE" id="PS51125">
    <property type="entry name" value="NHL"/>
    <property type="match status" value="1"/>
</dbReference>
<dbReference type="EMBL" id="JANUHC010000003">
    <property type="protein sequence ID" value="MCS0629789.1"/>
    <property type="molecule type" value="Genomic_DNA"/>
</dbReference>
<organism evidence="5 6">
    <name type="scientific">Telluria mixta</name>
    <dbReference type="NCBI Taxonomy" id="34071"/>
    <lineage>
        <taxon>Bacteria</taxon>
        <taxon>Pseudomonadati</taxon>
        <taxon>Pseudomonadota</taxon>
        <taxon>Betaproteobacteria</taxon>
        <taxon>Burkholderiales</taxon>
        <taxon>Oxalobacteraceae</taxon>
        <taxon>Telluria group</taxon>
        <taxon>Telluria</taxon>
    </lineage>
</organism>
<evidence type="ECO:0000313" key="5">
    <source>
        <dbReference type="EMBL" id="MCS0629789.1"/>
    </source>
</evidence>
<keyword evidence="1" id="KW-0677">Repeat</keyword>
<dbReference type="Gene3D" id="2.40.10.500">
    <property type="match status" value="1"/>
</dbReference>
<gene>
    <name evidence="5" type="ORF">NX786_10650</name>
</gene>